<dbReference type="AlphaFoldDB" id="A0A084VUG0"/>
<feature type="transmembrane region" description="Helical" evidence="9">
    <location>
        <begin position="127"/>
        <end position="146"/>
    </location>
</feature>
<dbReference type="GO" id="GO:0007165">
    <property type="term" value="P:signal transduction"/>
    <property type="evidence" value="ECO:0007669"/>
    <property type="project" value="UniProtKB-KW"/>
</dbReference>
<evidence type="ECO:0000313" key="12">
    <source>
        <dbReference type="Proteomes" id="UP000030765"/>
    </source>
</evidence>
<proteinExistence type="inferred from homology"/>
<evidence type="ECO:0000313" key="10">
    <source>
        <dbReference type="EMBL" id="KFB41604.1"/>
    </source>
</evidence>
<gene>
    <name evidence="10" type="ORF">ZHAS_00009225</name>
</gene>
<evidence type="ECO:0000256" key="3">
    <source>
        <dbReference type="ARBA" id="ARBA00022475"/>
    </source>
</evidence>
<sequence>MNFHLTIRPVLFVFQLFGQFPLQGILRTDPLRWRFRWCSVQTVLCVLLEHVGLFLCYIEYDRLMVIGVNADNLIGPLFYLDVMIIMVLLLKVAHQWPSVVAKFQQVEALETMQYDAQRHRRQGGRRIRTVALLLTFAGFAEHMLSIGKTLYAKVDEARVCHWNYTNLPEYYGLRTYGFFFHRVPYNFPTLIVLEYANTALTMAWTVQDVLIIMISDAITGYFERINERIQFYSTVQVVAKEKFWCDIRSHYVVVCELLEQVMAIVSPLLVVSCGTNLYLICYQLFHIVEEQKYLVYTIFAYFSLLCVITRAFLTMHYCAAVHEVARKPVQMCRRIPSHSWCSELQRFYDSTRKNSIVISAMGLFNITKRTMLTMLGAVITYELVMLHFAKTTEKQGIIKECSETEFSYEPKMESS</sequence>
<name>A0A084VUG0_ANOSI</name>
<dbReference type="VEuPathDB" id="VectorBase:ASIS001109"/>
<dbReference type="PANTHER" id="PTHR21421">
    <property type="entry name" value="GUSTATORY RECEPTOR"/>
    <property type="match status" value="1"/>
</dbReference>
<feature type="transmembrane region" description="Helical" evidence="9">
    <location>
        <begin position="293"/>
        <end position="313"/>
    </location>
</feature>
<dbReference type="PANTHER" id="PTHR21421:SF34">
    <property type="entry name" value="GUSTATORY RECEPTOR FOR SUGAR TASTE 61A-RELATED"/>
    <property type="match status" value="1"/>
</dbReference>
<dbReference type="GO" id="GO:0033041">
    <property type="term" value="F:sweet taste receptor activity"/>
    <property type="evidence" value="ECO:0007669"/>
    <property type="project" value="TreeGrafter"/>
</dbReference>
<keyword evidence="4 9" id="KW-0812">Transmembrane</keyword>
<keyword evidence="8" id="KW-0807">Transducer</keyword>
<accession>A0A084VUG0</accession>
<evidence type="ECO:0000256" key="7">
    <source>
        <dbReference type="ARBA" id="ARBA00023170"/>
    </source>
</evidence>
<dbReference type="OrthoDB" id="5800391at2759"/>
<dbReference type="PIRSF" id="PIRSF038981">
    <property type="entry name" value="GRP"/>
    <property type="match status" value="1"/>
</dbReference>
<feature type="transmembrane region" description="Helical" evidence="9">
    <location>
        <begin position="38"/>
        <end position="60"/>
    </location>
</feature>
<dbReference type="OMA" id="KALAGWA"/>
<keyword evidence="6 9" id="KW-0472">Membrane</keyword>
<evidence type="ECO:0000256" key="4">
    <source>
        <dbReference type="ARBA" id="ARBA00022692"/>
    </source>
</evidence>
<evidence type="ECO:0000256" key="1">
    <source>
        <dbReference type="ARBA" id="ARBA00004651"/>
    </source>
</evidence>
<feature type="transmembrane region" description="Helical" evidence="9">
    <location>
        <begin position="261"/>
        <end position="281"/>
    </location>
</feature>
<dbReference type="Pfam" id="PF06151">
    <property type="entry name" value="Trehalose_recp"/>
    <property type="match status" value="1"/>
</dbReference>
<evidence type="ECO:0000256" key="6">
    <source>
        <dbReference type="ARBA" id="ARBA00023136"/>
    </source>
</evidence>
<reference evidence="10 12" key="1">
    <citation type="journal article" date="2014" name="BMC Genomics">
        <title>Genome sequence of Anopheles sinensis provides insight into genetics basis of mosquito competence for malaria parasites.</title>
        <authorList>
            <person name="Zhou D."/>
            <person name="Zhang D."/>
            <person name="Ding G."/>
            <person name="Shi L."/>
            <person name="Hou Q."/>
            <person name="Ye Y."/>
            <person name="Xu Y."/>
            <person name="Zhou H."/>
            <person name="Xiong C."/>
            <person name="Li S."/>
            <person name="Yu J."/>
            <person name="Hong S."/>
            <person name="Yu X."/>
            <person name="Zou P."/>
            <person name="Chen C."/>
            <person name="Chang X."/>
            <person name="Wang W."/>
            <person name="Lv Y."/>
            <person name="Sun Y."/>
            <person name="Ma L."/>
            <person name="Shen B."/>
            <person name="Zhu C."/>
        </authorList>
    </citation>
    <scope>NUCLEOTIDE SEQUENCE [LARGE SCALE GENOMIC DNA]</scope>
</reference>
<keyword evidence="3" id="KW-1003">Cell membrane</keyword>
<comment type="subcellular location">
    <subcellularLocation>
        <location evidence="1">Cell membrane</location>
        <topology evidence="1">Multi-pass membrane protein</topology>
    </subcellularLocation>
</comment>
<reference evidence="11" key="2">
    <citation type="submission" date="2020-05" db="UniProtKB">
        <authorList>
            <consortium name="EnsemblMetazoa"/>
        </authorList>
    </citation>
    <scope>IDENTIFICATION</scope>
</reference>
<dbReference type="EMBL" id="ATLV01016788">
    <property type="status" value="NOT_ANNOTATED_CDS"/>
    <property type="molecule type" value="Genomic_DNA"/>
</dbReference>
<protein>
    <recommendedName>
        <fullName evidence="8">Gustatory receptor</fullName>
    </recommendedName>
</protein>
<dbReference type="Proteomes" id="UP000030765">
    <property type="component" value="Unassembled WGS sequence"/>
</dbReference>
<evidence type="ECO:0000256" key="5">
    <source>
        <dbReference type="ARBA" id="ARBA00022989"/>
    </source>
</evidence>
<dbReference type="GO" id="GO:0005886">
    <property type="term" value="C:plasma membrane"/>
    <property type="evidence" value="ECO:0007669"/>
    <property type="project" value="UniProtKB-SubCell"/>
</dbReference>
<dbReference type="EnsemblMetazoa" id="ASIC009225-RA">
    <property type="protein sequence ID" value="ASIC009225-PA"/>
    <property type="gene ID" value="ASIC009225"/>
</dbReference>
<evidence type="ECO:0000256" key="9">
    <source>
        <dbReference type="SAM" id="Phobius"/>
    </source>
</evidence>
<organism evidence="10">
    <name type="scientific">Anopheles sinensis</name>
    <name type="common">Mosquito</name>
    <dbReference type="NCBI Taxonomy" id="74873"/>
    <lineage>
        <taxon>Eukaryota</taxon>
        <taxon>Metazoa</taxon>
        <taxon>Ecdysozoa</taxon>
        <taxon>Arthropoda</taxon>
        <taxon>Hexapoda</taxon>
        <taxon>Insecta</taxon>
        <taxon>Pterygota</taxon>
        <taxon>Neoptera</taxon>
        <taxon>Endopterygota</taxon>
        <taxon>Diptera</taxon>
        <taxon>Nematocera</taxon>
        <taxon>Culicoidea</taxon>
        <taxon>Culicidae</taxon>
        <taxon>Anophelinae</taxon>
        <taxon>Anopheles</taxon>
    </lineage>
</organism>
<feature type="transmembrane region" description="Helical" evidence="9">
    <location>
        <begin position="371"/>
        <end position="389"/>
    </location>
</feature>
<evidence type="ECO:0000313" key="11">
    <source>
        <dbReference type="EnsemblMetazoa" id="ASIC009225-PA"/>
    </source>
</evidence>
<dbReference type="VEuPathDB" id="VectorBase:ASIC009225"/>
<dbReference type="InterPro" id="IPR009318">
    <property type="entry name" value="Gustatory_rcpt"/>
</dbReference>
<dbReference type="STRING" id="74873.A0A084VUG0"/>
<comment type="similarity">
    <text evidence="2">Belongs to the insect chemoreceptor superfamily. Gustatory receptor (GR) family. Gr5a subfamily.</text>
</comment>
<keyword evidence="7 8" id="KW-0675">Receptor</keyword>
<evidence type="ECO:0000256" key="8">
    <source>
        <dbReference type="PIRNR" id="PIRNR038981"/>
    </source>
</evidence>
<keyword evidence="12" id="KW-1185">Reference proteome</keyword>
<feature type="transmembrane region" description="Helical" evidence="9">
    <location>
        <begin position="72"/>
        <end position="93"/>
    </location>
</feature>
<keyword evidence="5 9" id="KW-1133">Transmembrane helix</keyword>
<evidence type="ECO:0000256" key="2">
    <source>
        <dbReference type="ARBA" id="ARBA00005327"/>
    </source>
</evidence>
<dbReference type="EMBL" id="KE525113">
    <property type="protein sequence ID" value="KFB41604.1"/>
    <property type="molecule type" value="Genomic_DNA"/>
</dbReference>
<comment type="function">
    <text evidence="8">Plays a role in the sugar gustatory response.</text>
</comment>